<protein>
    <submittedName>
        <fullName evidence="1">Uncharacterized protein</fullName>
    </submittedName>
</protein>
<evidence type="ECO:0000313" key="1">
    <source>
        <dbReference type="EMBL" id="GIF82479.1"/>
    </source>
</evidence>
<gene>
    <name evidence="1" type="ORF">Cba03nite_38280</name>
</gene>
<dbReference type="Proteomes" id="UP000601223">
    <property type="component" value="Unassembled WGS sequence"/>
</dbReference>
<accession>A0A8J3JSQ6</accession>
<comment type="caution">
    <text evidence="1">The sequence shown here is derived from an EMBL/GenBank/DDBJ whole genome shotgun (WGS) entry which is preliminary data.</text>
</comment>
<dbReference type="AlphaFoldDB" id="A0A8J3JSQ6"/>
<sequence length="59" mass="6634">MSVSPVICFSWNGMVTYVIIEPKLLTPAAVYTRRKSRRRSGLTSSAKRFKLVTAADDAW</sequence>
<organism evidence="1 2">
    <name type="scientific">Catellatospora bangladeshensis</name>
    <dbReference type="NCBI Taxonomy" id="310355"/>
    <lineage>
        <taxon>Bacteria</taxon>
        <taxon>Bacillati</taxon>
        <taxon>Actinomycetota</taxon>
        <taxon>Actinomycetes</taxon>
        <taxon>Micromonosporales</taxon>
        <taxon>Micromonosporaceae</taxon>
        <taxon>Catellatospora</taxon>
    </lineage>
</organism>
<proteinExistence type="predicted"/>
<dbReference type="EMBL" id="BONF01000020">
    <property type="protein sequence ID" value="GIF82479.1"/>
    <property type="molecule type" value="Genomic_DNA"/>
</dbReference>
<name>A0A8J3JSQ6_9ACTN</name>
<reference evidence="1 2" key="1">
    <citation type="submission" date="2021-01" db="EMBL/GenBank/DDBJ databases">
        <title>Whole genome shotgun sequence of Catellatospora bangladeshensis NBRC 107357.</title>
        <authorList>
            <person name="Komaki H."/>
            <person name="Tamura T."/>
        </authorList>
    </citation>
    <scope>NUCLEOTIDE SEQUENCE [LARGE SCALE GENOMIC DNA]</scope>
    <source>
        <strain evidence="1 2">NBRC 107357</strain>
    </source>
</reference>
<evidence type="ECO:0000313" key="2">
    <source>
        <dbReference type="Proteomes" id="UP000601223"/>
    </source>
</evidence>
<keyword evidence="2" id="KW-1185">Reference proteome</keyword>